<feature type="compositionally biased region" description="Basic and acidic residues" evidence="2">
    <location>
        <begin position="1"/>
        <end position="26"/>
    </location>
</feature>
<dbReference type="AlphaFoldDB" id="A0A5B8SQQ3"/>
<evidence type="ECO:0000256" key="3">
    <source>
        <dbReference type="SAM" id="Phobius"/>
    </source>
</evidence>
<gene>
    <name evidence="4" type="ORF">FGL86_05750</name>
</gene>
<evidence type="ECO:0000256" key="1">
    <source>
        <dbReference type="SAM" id="Coils"/>
    </source>
</evidence>
<keyword evidence="1" id="KW-0175">Coiled coil</keyword>
<feature type="transmembrane region" description="Helical" evidence="3">
    <location>
        <begin position="54"/>
        <end position="73"/>
    </location>
</feature>
<evidence type="ECO:0000313" key="5">
    <source>
        <dbReference type="Proteomes" id="UP000321272"/>
    </source>
</evidence>
<keyword evidence="3" id="KW-0812">Transmembrane</keyword>
<name>A0A5B8SQQ3_9GAMM</name>
<feature type="region of interest" description="Disordered" evidence="2">
    <location>
        <begin position="1"/>
        <end position="48"/>
    </location>
</feature>
<accession>A0A5B8SQQ3</accession>
<keyword evidence="3" id="KW-0472">Membrane</keyword>
<dbReference type="EMBL" id="CP042382">
    <property type="protein sequence ID" value="QEA38631.1"/>
    <property type="molecule type" value="Genomic_DNA"/>
</dbReference>
<dbReference type="RefSeq" id="WP_147183693.1">
    <property type="nucleotide sequence ID" value="NZ_CP042382.1"/>
</dbReference>
<evidence type="ECO:0000256" key="2">
    <source>
        <dbReference type="SAM" id="MobiDB-lite"/>
    </source>
</evidence>
<protein>
    <submittedName>
        <fullName evidence="4">Uncharacterized protein</fullName>
    </submittedName>
</protein>
<dbReference type="KEGG" id="paur:FGL86_05750"/>
<sequence length="327" mass="35716">MDEHNKAQTHEHEHEQDRVDPEREAPLNEAPGDAPDDERGEEQRESRRRRVPRLVLVGLGLAGVMVVLVLGLMSRAGDETDTPTLEAQVRQQQQALDQLRAQLDELQQQDDEVVIEARGMASGLDRRLDELSASVDVRFSAVQEKQEALEKAIEEGRRPEATQGEAATKEKGAESETGSESESESVPDALPSFDADPIRHLTQNLSAPKPGAEGEGESKPEPDSKSDSEADTKPEKVVAESAPEPESKPQPKPRRRYTPPSPPFTVSGLEIRGGNRFVAVMFGEGRRLSDLRLVGEGQSVGGWRLSSIYGHSATFIVNGKSVDVSIP</sequence>
<keyword evidence="5" id="KW-1185">Reference proteome</keyword>
<organism evidence="4 5">
    <name type="scientific">Pistricoccus aurantiacus</name>
    <dbReference type="NCBI Taxonomy" id="1883414"/>
    <lineage>
        <taxon>Bacteria</taxon>
        <taxon>Pseudomonadati</taxon>
        <taxon>Pseudomonadota</taxon>
        <taxon>Gammaproteobacteria</taxon>
        <taxon>Oceanospirillales</taxon>
        <taxon>Halomonadaceae</taxon>
        <taxon>Pistricoccus</taxon>
    </lineage>
</organism>
<feature type="compositionally biased region" description="Basic and acidic residues" evidence="2">
    <location>
        <begin position="216"/>
        <end position="238"/>
    </location>
</feature>
<evidence type="ECO:0000313" key="4">
    <source>
        <dbReference type="EMBL" id="QEA38631.1"/>
    </source>
</evidence>
<feature type="coiled-coil region" evidence="1">
    <location>
        <begin position="82"/>
        <end position="116"/>
    </location>
</feature>
<dbReference type="Proteomes" id="UP000321272">
    <property type="component" value="Chromosome"/>
</dbReference>
<proteinExistence type="predicted"/>
<keyword evidence="3" id="KW-1133">Transmembrane helix</keyword>
<dbReference type="OrthoDB" id="6184116at2"/>
<feature type="region of interest" description="Disordered" evidence="2">
    <location>
        <begin position="152"/>
        <end position="267"/>
    </location>
</feature>
<reference evidence="4 5" key="1">
    <citation type="submission" date="2019-06" db="EMBL/GenBank/DDBJ databases">
        <title>Genome analyses of bacteria isolated from kimchi.</title>
        <authorList>
            <person name="Lee S."/>
            <person name="Ahn S."/>
            <person name="Roh S."/>
        </authorList>
    </citation>
    <scope>NUCLEOTIDE SEQUENCE [LARGE SCALE GENOMIC DNA]</scope>
    <source>
        <strain evidence="4 5">CBA4606</strain>
    </source>
</reference>